<feature type="transmembrane region" description="Helical" evidence="8">
    <location>
        <begin position="131"/>
        <end position="153"/>
    </location>
</feature>
<dbReference type="PANTHER" id="PTHR30462:SF1">
    <property type="entry name" value="INTERMEMBRANE TRANSPORT PROTEIN YEBS"/>
    <property type="match status" value="1"/>
</dbReference>
<feature type="transmembrane region" description="Helical" evidence="8">
    <location>
        <begin position="93"/>
        <end position="119"/>
    </location>
</feature>
<dbReference type="AlphaFoldDB" id="A0A3N1P871"/>
<evidence type="ECO:0000256" key="2">
    <source>
        <dbReference type="ARBA" id="ARBA00007555"/>
    </source>
</evidence>
<evidence type="ECO:0000313" key="10">
    <source>
        <dbReference type="Proteomes" id="UP000268033"/>
    </source>
</evidence>
<gene>
    <name evidence="9" type="ORF">EDC28_104202</name>
</gene>
<feature type="transmembrane region" description="Helical" evidence="8">
    <location>
        <begin position="165"/>
        <end position="184"/>
    </location>
</feature>
<evidence type="ECO:0000256" key="1">
    <source>
        <dbReference type="ARBA" id="ARBA00004429"/>
    </source>
</evidence>
<feature type="transmembrane region" description="Helical" evidence="8">
    <location>
        <begin position="287"/>
        <end position="311"/>
    </location>
</feature>
<evidence type="ECO:0000256" key="8">
    <source>
        <dbReference type="SAM" id="Phobius"/>
    </source>
</evidence>
<evidence type="ECO:0000256" key="3">
    <source>
        <dbReference type="ARBA" id="ARBA00022475"/>
    </source>
</evidence>
<keyword evidence="4" id="KW-0997">Cell inner membrane</keyword>
<reference evidence="9 10" key="1">
    <citation type="submission" date="2018-11" db="EMBL/GenBank/DDBJ databases">
        <title>Genomic Encyclopedia of Type Strains, Phase IV (KMG-IV): sequencing the most valuable type-strain genomes for metagenomic binning, comparative biology and taxonomic classification.</title>
        <authorList>
            <person name="Goeker M."/>
        </authorList>
    </citation>
    <scope>NUCLEOTIDE SEQUENCE [LARGE SCALE GENOMIC DNA]</scope>
    <source>
        <strain evidence="9 10">DSM 21945</strain>
    </source>
</reference>
<dbReference type="Proteomes" id="UP000268033">
    <property type="component" value="Unassembled WGS sequence"/>
</dbReference>
<dbReference type="InterPro" id="IPR005219">
    <property type="entry name" value="PqiA-like_proteobact"/>
</dbReference>
<evidence type="ECO:0000256" key="6">
    <source>
        <dbReference type="ARBA" id="ARBA00022989"/>
    </source>
</evidence>
<dbReference type="InterPro" id="IPR051800">
    <property type="entry name" value="PqiA-PqiB_transport"/>
</dbReference>
<comment type="similarity">
    <text evidence="2">Belongs to the PqiA family.</text>
</comment>
<proteinExistence type="inferred from homology"/>
<comment type="caution">
    <text evidence="9">The sequence shown here is derived from an EMBL/GenBank/DDBJ whole genome shotgun (WGS) entry which is preliminary data.</text>
</comment>
<sequence length="400" mass="44147">MSEPQIVCPHCLLHMSGCALDTGHNAWCPRCGGAIAEGRRMKTRTMVALAMTLSLGTLCLLFMPLVSFSVFGISTDATLLSGIINLAQEGQWIPSFLVFLTALAVPILMSCLLLFVLFAPDSHMRRQSMVALGYLKEWCMLDILLVGLCVSMVKLGDIGDLHLKAGMWSLVLGQLAMAALLQGIRPAELWQRIAEQPLKNVDGLRSCVRCYALNVASAEYCWRCQRHLESRPTQGRRLCWMLLIASCVLLVPANFLPISYTTSFGSTGADTILSGVLTLSNAGSPGIAVLVFVASIVVPIGKILLLGIILYRSKGHEFSPRRAQKLYKLVHFVGRWSMLDIFVITIMVTLVDQGVLSQFEVGPAATPFAMVVVLTMLVTMRFDTRWLWIQDEKNRRQRDG</sequence>
<keyword evidence="6 8" id="KW-1133">Transmembrane helix</keyword>
<protein>
    <submittedName>
        <fullName evidence="9">Paraquat-inducible protein A</fullName>
    </submittedName>
</protein>
<dbReference type="RefSeq" id="WP_170164071.1">
    <property type="nucleotide sequence ID" value="NZ_JBLXAC010000004.1"/>
</dbReference>
<keyword evidence="7 8" id="KW-0472">Membrane</keyword>
<evidence type="ECO:0000256" key="5">
    <source>
        <dbReference type="ARBA" id="ARBA00022692"/>
    </source>
</evidence>
<feature type="transmembrane region" description="Helical" evidence="8">
    <location>
        <begin position="47"/>
        <end position="73"/>
    </location>
</feature>
<dbReference type="STRING" id="584787.GCA_001247655_02647"/>
<dbReference type="PANTHER" id="PTHR30462">
    <property type="entry name" value="INTERMEMBRANE TRANSPORT PROTEIN PQIB-RELATED"/>
    <property type="match status" value="1"/>
</dbReference>
<dbReference type="EMBL" id="RJUL01000004">
    <property type="protein sequence ID" value="ROQ27552.1"/>
    <property type="molecule type" value="Genomic_DNA"/>
</dbReference>
<name>A0A3N1P871_9GAMM</name>
<keyword evidence="5 8" id="KW-0812">Transmembrane</keyword>
<organism evidence="9 10">
    <name type="scientific">Gallaecimonas pentaromativorans</name>
    <dbReference type="NCBI Taxonomy" id="584787"/>
    <lineage>
        <taxon>Bacteria</taxon>
        <taxon>Pseudomonadati</taxon>
        <taxon>Pseudomonadota</taxon>
        <taxon>Gammaproteobacteria</taxon>
        <taxon>Enterobacterales</taxon>
        <taxon>Gallaecimonadaceae</taxon>
        <taxon>Gallaecimonas</taxon>
    </lineage>
</organism>
<evidence type="ECO:0000313" key="9">
    <source>
        <dbReference type="EMBL" id="ROQ27552.1"/>
    </source>
</evidence>
<feature type="transmembrane region" description="Helical" evidence="8">
    <location>
        <begin position="332"/>
        <end position="356"/>
    </location>
</feature>
<feature type="transmembrane region" description="Helical" evidence="8">
    <location>
        <begin position="368"/>
        <end position="388"/>
    </location>
</feature>
<comment type="subcellular location">
    <subcellularLocation>
        <location evidence="1">Cell inner membrane</location>
        <topology evidence="1">Multi-pass membrane protein</topology>
    </subcellularLocation>
</comment>
<feature type="transmembrane region" description="Helical" evidence="8">
    <location>
        <begin position="238"/>
        <end position="260"/>
    </location>
</feature>
<dbReference type="Pfam" id="PF04403">
    <property type="entry name" value="PqiA"/>
    <property type="match status" value="2"/>
</dbReference>
<dbReference type="NCBIfam" id="TIGR00155">
    <property type="entry name" value="pqiA_fam"/>
    <property type="match status" value="1"/>
</dbReference>
<keyword evidence="10" id="KW-1185">Reference proteome</keyword>
<dbReference type="GO" id="GO:0005886">
    <property type="term" value="C:plasma membrane"/>
    <property type="evidence" value="ECO:0007669"/>
    <property type="project" value="UniProtKB-SubCell"/>
</dbReference>
<evidence type="ECO:0000256" key="4">
    <source>
        <dbReference type="ARBA" id="ARBA00022519"/>
    </source>
</evidence>
<dbReference type="InterPro" id="IPR007498">
    <property type="entry name" value="PqiA-like"/>
</dbReference>
<accession>A0A3N1P871</accession>
<keyword evidence="3" id="KW-1003">Cell membrane</keyword>
<evidence type="ECO:0000256" key="7">
    <source>
        <dbReference type="ARBA" id="ARBA00023136"/>
    </source>
</evidence>